<comment type="subunit">
    <text evidence="4">Associates exclusively with 100S ribosomes, which are dimers of 70S ribosomes.</text>
</comment>
<dbReference type="Pfam" id="PF16321">
    <property type="entry name" value="Ribosom_S30AE_C"/>
    <property type="match status" value="1"/>
</dbReference>
<dbReference type="OrthoDB" id="9794975at2"/>
<evidence type="ECO:0000256" key="4">
    <source>
        <dbReference type="ARBA" id="ARBA00038695"/>
    </source>
</evidence>
<comment type="subunit">
    <text evidence="6">Interacts with 100S ribosomes.</text>
</comment>
<dbReference type="PANTHER" id="PTHR33231">
    <property type="entry name" value="30S RIBOSOMAL PROTEIN"/>
    <property type="match status" value="1"/>
</dbReference>
<dbReference type="Pfam" id="PF02482">
    <property type="entry name" value="Ribosomal_S30AE"/>
    <property type="match status" value="1"/>
</dbReference>
<dbReference type="RefSeq" id="WP_087456492.1">
    <property type="nucleotide sequence ID" value="NZ_CP021434.1"/>
</dbReference>
<dbReference type="InterPro" id="IPR032528">
    <property type="entry name" value="Ribosom_S30AE_C"/>
</dbReference>
<dbReference type="GO" id="GO:0043024">
    <property type="term" value="F:ribosomal small subunit binding"/>
    <property type="evidence" value="ECO:0007669"/>
    <property type="project" value="TreeGrafter"/>
</dbReference>
<evidence type="ECO:0000256" key="3">
    <source>
        <dbReference type="ARBA" id="ARBA00038434"/>
    </source>
</evidence>
<dbReference type="AlphaFoldDB" id="A0A1Y0ILG6"/>
<dbReference type="FunFam" id="3.30.160.100:FF:000001">
    <property type="entry name" value="Ribosome hibernation promoting factor"/>
    <property type="match status" value="1"/>
</dbReference>
<dbReference type="CDD" id="cd00552">
    <property type="entry name" value="RaiA"/>
    <property type="match status" value="1"/>
</dbReference>
<dbReference type="Gene3D" id="3.30.160.100">
    <property type="entry name" value="Ribosome hibernation promotion factor-like"/>
    <property type="match status" value="1"/>
</dbReference>
<proteinExistence type="inferred from homology"/>
<dbReference type="SUPFAM" id="SSF69754">
    <property type="entry name" value="Ribosome binding protein Y (YfiA homologue)"/>
    <property type="match status" value="1"/>
</dbReference>
<evidence type="ECO:0000256" key="1">
    <source>
        <dbReference type="ARBA" id="ARBA00022490"/>
    </source>
</evidence>
<comment type="similarity">
    <text evidence="3">Belongs to the HPF/YfiA ribosome-associated protein family. Short HPF subfamily.</text>
</comment>
<evidence type="ECO:0000256" key="6">
    <source>
        <dbReference type="HAMAP-Rule" id="MF_00839"/>
    </source>
</evidence>
<comment type="similarity">
    <text evidence="6">Belongs to the HPF/YfiA ribosome-associated protein family. Long HPF subfamily.</text>
</comment>
<keyword evidence="2 6" id="KW-0810">Translation regulation</keyword>
<comment type="subcellular location">
    <subcellularLocation>
        <location evidence="6">Cytoplasm</location>
    </subcellularLocation>
</comment>
<comment type="function">
    <text evidence="6">Required for dimerization of active 70S ribosomes into 100S ribosomes in stationary phase; 100S ribosomes are translationally inactive and sometimes present during exponential growth.</text>
</comment>
<accession>A0A1Y0ILG6</accession>
<evidence type="ECO:0000313" key="8">
    <source>
        <dbReference type="EMBL" id="ARU61110.1"/>
    </source>
</evidence>
<dbReference type="NCBIfam" id="TIGR00741">
    <property type="entry name" value="yfiA"/>
    <property type="match status" value="1"/>
</dbReference>
<evidence type="ECO:0000256" key="2">
    <source>
        <dbReference type="ARBA" id="ARBA00022845"/>
    </source>
</evidence>
<reference evidence="9" key="1">
    <citation type="submission" date="2017-05" db="EMBL/GenBank/DDBJ databases">
        <authorList>
            <person name="Sung H."/>
        </authorList>
    </citation>
    <scope>NUCLEOTIDE SEQUENCE [LARGE SCALE GENOMIC DNA]</scope>
    <source>
        <strain evidence="9">AR23208</strain>
    </source>
</reference>
<feature type="domain" description="Sigma 54 modulation/S30EA ribosomal protein C-terminal" evidence="7">
    <location>
        <begin position="127"/>
        <end position="179"/>
    </location>
</feature>
<dbReference type="InterPro" id="IPR036567">
    <property type="entry name" value="RHF-like"/>
</dbReference>
<dbReference type="Proteomes" id="UP000195437">
    <property type="component" value="Chromosome"/>
</dbReference>
<name>A0A1Y0ILG6_9BACL</name>
<dbReference type="KEGG" id="tum:CBW65_08555"/>
<protein>
    <recommendedName>
        <fullName evidence="5 6">Ribosome hibernation promoting factor</fullName>
        <shortName evidence="6">HPF</shortName>
    </recommendedName>
</protein>
<evidence type="ECO:0000259" key="7">
    <source>
        <dbReference type="Pfam" id="PF16321"/>
    </source>
</evidence>
<dbReference type="InterPro" id="IPR034694">
    <property type="entry name" value="HPF_long/plastid"/>
</dbReference>
<dbReference type="InterPro" id="IPR003489">
    <property type="entry name" value="RHF/RaiA"/>
</dbReference>
<gene>
    <name evidence="6" type="primary">hpf</name>
    <name evidence="8" type="ORF">CBW65_08555</name>
</gene>
<sequence length="185" mass="21341">MKIQVRGNHLEVTEALHQYVEKKIGRLEKYFHAPTEHSVHVTLSVVRDYHTVEVTMPINGFVIRAEERSGDMYASIDTVSDKLEKQIEKHKTKLNKRVRQEGTHSLFKELGEGNVRVLVEDEEDLSDLVRVKKFAVKPMPVDEAIMQMDLLGHDFFVFSNAETEEVNVVYKRKDGQYGLIEPTFA</sequence>
<evidence type="ECO:0000313" key="9">
    <source>
        <dbReference type="Proteomes" id="UP000195437"/>
    </source>
</evidence>
<dbReference type="Gene3D" id="3.30.505.50">
    <property type="entry name" value="Sigma 54 modulation/S30EA ribosomal protein, C-terminal domain"/>
    <property type="match status" value="1"/>
</dbReference>
<dbReference type="GO" id="GO:0022627">
    <property type="term" value="C:cytosolic small ribosomal subunit"/>
    <property type="evidence" value="ECO:0007669"/>
    <property type="project" value="TreeGrafter"/>
</dbReference>
<dbReference type="HAMAP" id="MF_00839">
    <property type="entry name" value="HPF"/>
    <property type="match status" value="1"/>
</dbReference>
<dbReference type="GO" id="GO:0045900">
    <property type="term" value="P:negative regulation of translational elongation"/>
    <property type="evidence" value="ECO:0007669"/>
    <property type="project" value="TreeGrafter"/>
</dbReference>
<dbReference type="FunFam" id="3.30.505.50:FF:000001">
    <property type="entry name" value="Ribosome hibernation promoting factor"/>
    <property type="match status" value="1"/>
</dbReference>
<keyword evidence="9" id="KW-1185">Reference proteome</keyword>
<keyword evidence="1 6" id="KW-0963">Cytoplasm</keyword>
<dbReference type="InterPro" id="IPR038416">
    <property type="entry name" value="Ribosom_S30AE_C_sf"/>
</dbReference>
<organism evidence="8 9">
    <name type="scientific">Tumebacillus avium</name>
    <dbReference type="NCBI Taxonomy" id="1903704"/>
    <lineage>
        <taxon>Bacteria</taxon>
        <taxon>Bacillati</taxon>
        <taxon>Bacillota</taxon>
        <taxon>Bacilli</taxon>
        <taxon>Bacillales</taxon>
        <taxon>Alicyclobacillaceae</taxon>
        <taxon>Tumebacillus</taxon>
    </lineage>
</organism>
<dbReference type="EMBL" id="CP021434">
    <property type="protein sequence ID" value="ARU61110.1"/>
    <property type="molecule type" value="Genomic_DNA"/>
</dbReference>
<dbReference type="InterPro" id="IPR050574">
    <property type="entry name" value="HPF/YfiA_ribosome-assoc"/>
</dbReference>
<evidence type="ECO:0000256" key="5">
    <source>
        <dbReference type="ARBA" id="ARBA00041148"/>
    </source>
</evidence>
<dbReference type="PANTHER" id="PTHR33231:SF1">
    <property type="entry name" value="30S RIBOSOMAL PROTEIN"/>
    <property type="match status" value="1"/>
</dbReference>